<accession>A0A413T013</accession>
<name>A0A413T013_9BACT</name>
<comment type="caution">
    <text evidence="1">The sequence shown here is derived from an EMBL/GenBank/DDBJ whole genome shotgun (WGS) entry which is preliminary data.</text>
</comment>
<dbReference type="EMBL" id="QSFT01000014">
    <property type="protein sequence ID" value="RHA75734.1"/>
    <property type="molecule type" value="Genomic_DNA"/>
</dbReference>
<dbReference type="GeneID" id="78404590"/>
<reference evidence="1 2" key="1">
    <citation type="submission" date="2018-08" db="EMBL/GenBank/DDBJ databases">
        <title>A genome reference for cultivated species of the human gut microbiota.</title>
        <authorList>
            <person name="Zou Y."/>
            <person name="Xue W."/>
            <person name="Luo G."/>
        </authorList>
    </citation>
    <scope>NUCLEOTIDE SEQUENCE [LARGE SCALE GENOMIC DNA]</scope>
    <source>
        <strain evidence="1 2">AM42-38</strain>
    </source>
</reference>
<evidence type="ECO:0000313" key="2">
    <source>
        <dbReference type="Proteomes" id="UP000283855"/>
    </source>
</evidence>
<protein>
    <submittedName>
        <fullName evidence="1">Uncharacterized protein</fullName>
    </submittedName>
</protein>
<evidence type="ECO:0000313" key="1">
    <source>
        <dbReference type="EMBL" id="RHA75734.1"/>
    </source>
</evidence>
<gene>
    <name evidence="1" type="ORF">DW921_08000</name>
</gene>
<organism evidence="1 2">
    <name type="scientific">Phocaeicola coprophilus</name>
    <dbReference type="NCBI Taxonomy" id="387090"/>
    <lineage>
        <taxon>Bacteria</taxon>
        <taxon>Pseudomonadati</taxon>
        <taxon>Bacteroidota</taxon>
        <taxon>Bacteroidia</taxon>
        <taxon>Bacteroidales</taxon>
        <taxon>Bacteroidaceae</taxon>
        <taxon>Phocaeicola</taxon>
    </lineage>
</organism>
<dbReference type="Proteomes" id="UP000283855">
    <property type="component" value="Unassembled WGS sequence"/>
</dbReference>
<dbReference type="Pfam" id="PF19529">
    <property type="entry name" value="DUF6057"/>
    <property type="match status" value="2"/>
</dbReference>
<sequence length="384" mass="44627">MNEYAHIIYQKTARILTVGCGLLFAIFSFVYLYVFQRDSLEALHYSLAQGRTHFAPMASALVITLILILLRWGINSLLGLKGKVRTLSYLPSFFILWALTDISHDVYLSSSVSPWHWLLPLLILLFVLPAFWLRKTFRAELNVEGSLIGLVNSNVGILFLLCLLTVFIGNTNRSFHHELSAEHALLTRNYNQAVKVGYRSLEATRTLTALRALALSHTGQMGDKLFEYPQYYHSEGLFFDDDSLSVLRYTNDSVYQHLGSRPYNGEDHLSFLRRICYKESGKFTALDYYLSALLLEKDVNEFAATLKDLYEPADTLPRYYKEALAIYADRYQTDDLAGKVDSLLITRYQDYKEKKKQFTSPTEERNRMRREYGDTYWWYFDYQH</sequence>
<dbReference type="AlphaFoldDB" id="A0A413T013"/>
<dbReference type="RefSeq" id="WP_008143750.1">
    <property type="nucleotide sequence ID" value="NZ_CABJGD010000014.1"/>
</dbReference>
<dbReference type="InterPro" id="IPR045692">
    <property type="entry name" value="DUF6057"/>
</dbReference>
<proteinExistence type="predicted"/>